<dbReference type="Gene3D" id="3.40.50.620">
    <property type="entry name" value="HUPs"/>
    <property type="match status" value="1"/>
</dbReference>
<dbReference type="GO" id="GO:0016783">
    <property type="term" value="F:sulfurtransferase activity"/>
    <property type="evidence" value="ECO:0007669"/>
    <property type="project" value="TreeGrafter"/>
</dbReference>
<evidence type="ECO:0000256" key="1">
    <source>
        <dbReference type="ARBA" id="ARBA00022490"/>
    </source>
</evidence>
<dbReference type="AlphaFoldDB" id="A0AA39SY15"/>
<gene>
    <name evidence="3" type="ORF">LWI29_029353</name>
</gene>
<sequence>MITASDNLLVAFSGGSSSRVVLQFVHEMQQRAQKNFDASKDRSLPVFGVGVTFIDESAYHCEIDKAIEDIRSIASNLAPPAKQLHVVPIESVFSLDSLDGKERLKTLEDSVSDATGKEDLLLHLRMLALQKVASENGYNRLVLGLCTSRIACHVITATVKGQGYSLPADIQYVDARWEIPVVLPLRDCLAPELNMLCHLDGSDLLLAGQSKDSGVFKRSLFWYQWLGIIICETIEENPSRECTIVRTAGKLTPFHFNRIPELNDSNVPLATRRRQKRFNLKPSESISSESFCPLCFSPLSKSDLLSLSSCQNYDILDAAACSSCRFQIFPKDPSSMEHFLSVLHFYHNHC</sequence>
<dbReference type="InterPro" id="IPR014729">
    <property type="entry name" value="Rossmann-like_a/b/a_fold"/>
</dbReference>
<evidence type="ECO:0008006" key="5">
    <source>
        <dbReference type="Google" id="ProtNLM"/>
    </source>
</evidence>
<protein>
    <recommendedName>
        <fullName evidence="5">Cytoplasmic tRNA 2-thiolation protein 2</fullName>
    </recommendedName>
</protein>
<comment type="caution">
    <text evidence="3">The sequence shown here is derived from an EMBL/GenBank/DDBJ whole genome shotgun (WGS) entry which is preliminary data.</text>
</comment>
<reference evidence="3" key="1">
    <citation type="journal article" date="2022" name="Plant J.">
        <title>Strategies of tolerance reflected in two North American maple genomes.</title>
        <authorList>
            <person name="McEvoy S.L."/>
            <person name="Sezen U.U."/>
            <person name="Trouern-Trend A."/>
            <person name="McMahon S.M."/>
            <person name="Schaberg P.G."/>
            <person name="Yang J."/>
            <person name="Wegrzyn J.L."/>
            <person name="Swenson N.G."/>
        </authorList>
    </citation>
    <scope>NUCLEOTIDE SEQUENCE</scope>
    <source>
        <strain evidence="3">NS2018</strain>
    </source>
</reference>
<evidence type="ECO:0000313" key="4">
    <source>
        <dbReference type="Proteomes" id="UP001168877"/>
    </source>
</evidence>
<dbReference type="InterPro" id="IPR019407">
    <property type="entry name" value="CTU2"/>
</dbReference>
<evidence type="ECO:0000256" key="2">
    <source>
        <dbReference type="ARBA" id="ARBA00022694"/>
    </source>
</evidence>
<keyword evidence="2" id="KW-0819">tRNA processing</keyword>
<dbReference type="PANTHER" id="PTHR20882">
    <property type="entry name" value="CYTOPLASMIC TRNA 2-THIOLATION PROTEIN 2"/>
    <property type="match status" value="1"/>
</dbReference>
<name>A0AA39SY15_ACESA</name>
<dbReference type="Proteomes" id="UP001168877">
    <property type="component" value="Unassembled WGS sequence"/>
</dbReference>
<accession>A0AA39SY15</accession>
<dbReference type="GO" id="GO:0005829">
    <property type="term" value="C:cytosol"/>
    <property type="evidence" value="ECO:0007669"/>
    <property type="project" value="TreeGrafter"/>
</dbReference>
<keyword evidence="1" id="KW-0963">Cytoplasm</keyword>
<proteinExistence type="predicted"/>
<keyword evidence="4" id="KW-1185">Reference proteome</keyword>
<dbReference type="PANTHER" id="PTHR20882:SF14">
    <property type="entry name" value="CYTOPLASMIC TRNA 2-THIOLATION PROTEIN 2"/>
    <property type="match status" value="1"/>
</dbReference>
<dbReference type="EMBL" id="JAUESC010000004">
    <property type="protein sequence ID" value="KAK0597869.1"/>
    <property type="molecule type" value="Genomic_DNA"/>
</dbReference>
<reference evidence="3" key="2">
    <citation type="submission" date="2023-06" db="EMBL/GenBank/DDBJ databases">
        <authorList>
            <person name="Swenson N.G."/>
            <person name="Wegrzyn J.L."/>
            <person name="Mcevoy S.L."/>
        </authorList>
    </citation>
    <scope>NUCLEOTIDE SEQUENCE</scope>
    <source>
        <strain evidence="3">NS2018</strain>
        <tissue evidence="3">Leaf</tissue>
    </source>
</reference>
<dbReference type="GO" id="GO:0000049">
    <property type="term" value="F:tRNA binding"/>
    <property type="evidence" value="ECO:0007669"/>
    <property type="project" value="InterPro"/>
</dbReference>
<dbReference type="SUPFAM" id="SSF52402">
    <property type="entry name" value="Adenine nucleotide alpha hydrolases-like"/>
    <property type="match status" value="1"/>
</dbReference>
<organism evidence="3 4">
    <name type="scientific">Acer saccharum</name>
    <name type="common">Sugar maple</name>
    <dbReference type="NCBI Taxonomy" id="4024"/>
    <lineage>
        <taxon>Eukaryota</taxon>
        <taxon>Viridiplantae</taxon>
        <taxon>Streptophyta</taxon>
        <taxon>Embryophyta</taxon>
        <taxon>Tracheophyta</taxon>
        <taxon>Spermatophyta</taxon>
        <taxon>Magnoliopsida</taxon>
        <taxon>eudicotyledons</taxon>
        <taxon>Gunneridae</taxon>
        <taxon>Pentapetalae</taxon>
        <taxon>rosids</taxon>
        <taxon>malvids</taxon>
        <taxon>Sapindales</taxon>
        <taxon>Sapindaceae</taxon>
        <taxon>Hippocastanoideae</taxon>
        <taxon>Acereae</taxon>
        <taxon>Acer</taxon>
    </lineage>
</organism>
<evidence type="ECO:0000313" key="3">
    <source>
        <dbReference type="EMBL" id="KAK0597869.1"/>
    </source>
</evidence>
<dbReference type="GO" id="GO:0002143">
    <property type="term" value="P:tRNA wobble position uridine thiolation"/>
    <property type="evidence" value="ECO:0007669"/>
    <property type="project" value="TreeGrafter"/>
</dbReference>